<keyword evidence="5" id="KW-1185">Reference proteome</keyword>
<organism evidence="4 5">
    <name type="scientific">Marasmiellus scandens</name>
    <dbReference type="NCBI Taxonomy" id="2682957"/>
    <lineage>
        <taxon>Eukaryota</taxon>
        <taxon>Fungi</taxon>
        <taxon>Dikarya</taxon>
        <taxon>Basidiomycota</taxon>
        <taxon>Agaricomycotina</taxon>
        <taxon>Agaricomycetes</taxon>
        <taxon>Agaricomycetidae</taxon>
        <taxon>Agaricales</taxon>
        <taxon>Marasmiineae</taxon>
        <taxon>Omphalotaceae</taxon>
        <taxon>Marasmiellus</taxon>
    </lineage>
</organism>
<evidence type="ECO:0000256" key="2">
    <source>
        <dbReference type="SAM" id="Coils"/>
    </source>
</evidence>
<gene>
    <name evidence="4" type="ORF">VKT23_020664</name>
</gene>
<dbReference type="InterPro" id="IPR036875">
    <property type="entry name" value="Znf_CCHC_sf"/>
</dbReference>
<evidence type="ECO:0008006" key="6">
    <source>
        <dbReference type="Google" id="ProtNLM"/>
    </source>
</evidence>
<sequence length="488" mass="54774">MPEGEPAVQEVPSGIPGLQITDEALKQVSNEKLPKIWKKAPPAFDKTQPGTLNKYLDEIEEFCAAYDVTLPEAKIVVATKYMEYETRKSLEKFAVEAGKDWDAFKKILKEQFPESVESGTGSVRRLKEIVNNHRIIPINQRERFLKFLREFELEYSKLKEPPAALSNAEAVRLFMKTLDAEFRRALTPLLPEPDEERRVEDPFDLDDIIAAAKQACRSRLAALYSVGGDSSDEEVHRSSSLVAGARKSGVATSSKVKETPRASVVPKSETVSGGDDLFEKLYASMDTNALQLKELATQQALSTNVLSELAKLLVNQGATQQQLSGLTDLSKPRMNRFGNQMTVREYLCFFCGGKDHKMNECPTQTDFIENKKWIIRKDGQLRLRDGSYVPQGDSVETRAQKIEKIAKQKGWDKPQGVMFQSEEENEDAYGDPPVTELSMAAKMTSLLQNIQAKSEAFENRVKAIETSRSEDVEVIRQLLLGVKQESKN</sequence>
<keyword evidence="1" id="KW-0507">mRNA processing</keyword>
<dbReference type="EMBL" id="JBANRG010000146">
    <property type="protein sequence ID" value="KAK7433658.1"/>
    <property type="molecule type" value="Genomic_DNA"/>
</dbReference>
<evidence type="ECO:0000256" key="1">
    <source>
        <dbReference type="ARBA" id="ARBA00022664"/>
    </source>
</evidence>
<evidence type="ECO:0000313" key="4">
    <source>
        <dbReference type="EMBL" id="KAK7433658.1"/>
    </source>
</evidence>
<feature type="coiled-coil region" evidence="2">
    <location>
        <begin position="440"/>
        <end position="467"/>
    </location>
</feature>
<name>A0ABR1ILV7_9AGAR</name>
<dbReference type="SUPFAM" id="SSF57756">
    <property type="entry name" value="Retrovirus zinc finger-like domains"/>
    <property type="match status" value="1"/>
</dbReference>
<dbReference type="Proteomes" id="UP001498398">
    <property type="component" value="Unassembled WGS sequence"/>
</dbReference>
<keyword evidence="2" id="KW-0175">Coiled coil</keyword>
<evidence type="ECO:0000313" key="5">
    <source>
        <dbReference type="Proteomes" id="UP001498398"/>
    </source>
</evidence>
<proteinExistence type="predicted"/>
<protein>
    <recommendedName>
        <fullName evidence="6">CCHC-type domain-containing protein</fullName>
    </recommendedName>
</protein>
<reference evidence="4 5" key="1">
    <citation type="submission" date="2024-01" db="EMBL/GenBank/DDBJ databases">
        <title>A draft genome for the cacao thread blight pathogen Marasmiellus scandens.</title>
        <authorList>
            <person name="Baruah I.K."/>
            <person name="Leung J."/>
            <person name="Bukari Y."/>
            <person name="Amoako-Attah I."/>
            <person name="Meinhardt L.W."/>
            <person name="Bailey B.A."/>
            <person name="Cohen S.P."/>
        </authorList>
    </citation>
    <scope>NUCLEOTIDE SEQUENCE [LARGE SCALE GENOMIC DNA]</scope>
    <source>
        <strain evidence="4 5">GH-19</strain>
    </source>
</reference>
<comment type="caution">
    <text evidence="4">The sequence shown here is derived from an EMBL/GenBank/DDBJ whole genome shotgun (WGS) entry which is preliminary data.</text>
</comment>
<feature type="region of interest" description="Disordered" evidence="3">
    <location>
        <begin position="249"/>
        <end position="269"/>
    </location>
</feature>
<evidence type="ECO:0000256" key="3">
    <source>
        <dbReference type="SAM" id="MobiDB-lite"/>
    </source>
</evidence>
<accession>A0ABR1ILV7</accession>